<evidence type="ECO:0000256" key="3">
    <source>
        <dbReference type="ARBA" id="ARBA00022478"/>
    </source>
</evidence>
<dbReference type="PANTHER" id="PTHR12949:SF0">
    <property type="entry name" value="DNA-DIRECTED RNA POLYMERASE III SUBUNIT RPC3"/>
    <property type="match status" value="1"/>
</dbReference>
<comment type="function">
    <text evidence="6">DNA-dependent RNA polymerase catalyzes the transcription of DNA into RNA using the four ribonucleoside triphosphates as substrates. Specific core component of RNA polymerase III which synthesizes small RNAs, such as 5S rRNA and tRNAs.</text>
</comment>
<proteinExistence type="inferred from homology"/>
<evidence type="ECO:0000256" key="5">
    <source>
        <dbReference type="ARBA" id="ARBA00023242"/>
    </source>
</evidence>
<protein>
    <recommendedName>
        <fullName evidence="6">DNA-directed RNA polymerase III subunit RPC3</fullName>
        <shortName evidence="6">RNA polymerase III subunit C3</shortName>
    </recommendedName>
</protein>
<dbReference type="InterPro" id="IPR055207">
    <property type="entry name" value="POLR3C_WHD"/>
</dbReference>
<dbReference type="Pfam" id="PF20912">
    <property type="entry name" value="RPC3_helical"/>
    <property type="match status" value="1"/>
</dbReference>
<dbReference type="PANTHER" id="PTHR12949">
    <property type="entry name" value="RNA POLYMERASE III DNA DIRECTED -RELATED"/>
    <property type="match status" value="1"/>
</dbReference>
<feature type="domain" description="RNA polymerase III subunit RPC82-related helix-turn-helix" evidence="8">
    <location>
        <begin position="19"/>
        <end position="77"/>
    </location>
</feature>
<dbReference type="Gene3D" id="1.10.10.10">
    <property type="entry name" value="Winged helix-like DNA-binding domain superfamily/Winged helix DNA-binding domain"/>
    <property type="match status" value="4"/>
</dbReference>
<evidence type="ECO:0000256" key="6">
    <source>
        <dbReference type="RuleBase" id="RU367076"/>
    </source>
</evidence>
<keyword evidence="4 6" id="KW-0804">Transcription</keyword>
<feature type="domain" description="RNA polymerase III Rpc82 C -terminal" evidence="7">
    <location>
        <begin position="223"/>
        <end position="340"/>
    </location>
</feature>
<dbReference type="InterPro" id="IPR036388">
    <property type="entry name" value="WH-like_DNA-bd_sf"/>
</dbReference>
<dbReference type="AlphaFoldDB" id="A0A9N6WUK6"/>
<dbReference type="InterPro" id="IPR008806">
    <property type="entry name" value="RNA_pol_III_Rpc82_C"/>
</dbReference>
<sequence>MLRILEFLCYCSTVGQFSQVCHQLLIQFFGEIVGKVGAYLLRRSKRPLRDIVASTSLKENEVKKAVAILVQHNFVVFEPGENNVNIAEYSVVSENIYCLLRYPKYLFMMKNLFGDESEVLLEELLNQGQDSASNLIFRSVQRLREVLEENQVSSVSPLLLYEKLQNMAYKKYIIRLPQLANVNSKEIPTLVTEEDLKFTCPTLDLGLMSQRLQDNSDPLGNYSDSHIMWRVNFEKFNHDMRKEILVNAAARRIDPLAGQLYHLLYNLWTDNSQPESPISNALTYNQIRDAVSKSFESTSPLVLYCDQYLKILAEHSPNLITKNGDAGGGQYILNKTNVFTNMACATLDSIVLEKFGSKATRLFRLTRSKNYLEHGQMQQLSMIPTKDTSTLSYHLLEHNFLQLKELRKGTSNAAPVKCFFLFYVDLPQVSMLQLDLAYKGLHNALVRQQYELTVNARLLEKQQRAETMMATFRDQGATEEEIEESCSISPSDKTLLAKVHNMSDKLTLGQMQVDETILILDTYLKFTRMK</sequence>
<dbReference type="Gene3D" id="6.10.140.1450">
    <property type="match status" value="1"/>
</dbReference>
<evidence type="ECO:0000259" key="8">
    <source>
        <dbReference type="Pfam" id="PF08221"/>
    </source>
</evidence>
<dbReference type="GO" id="GO:0003697">
    <property type="term" value="F:single-stranded DNA binding"/>
    <property type="evidence" value="ECO:0007669"/>
    <property type="project" value="UniProtKB-UniRule"/>
</dbReference>
<comment type="subunit">
    <text evidence="6">Component of the RNA polymerase III (Pol III) complex consisting of 17 subunits.</text>
</comment>
<dbReference type="Pfam" id="PF05645">
    <property type="entry name" value="RNA_pol_Rpc82"/>
    <property type="match status" value="1"/>
</dbReference>
<evidence type="ECO:0000256" key="1">
    <source>
        <dbReference type="ARBA" id="ARBA00004123"/>
    </source>
</evidence>
<keyword evidence="5 6" id="KW-0539">Nucleus</keyword>
<dbReference type="FunFam" id="1.10.10.10:FF:000199">
    <property type="entry name" value="DNA-directed RNA polymerase III subunit RPC3"/>
    <property type="match status" value="1"/>
</dbReference>
<dbReference type="InterPro" id="IPR039748">
    <property type="entry name" value="RPC3"/>
</dbReference>
<gene>
    <name evidence="10" type="primary">EOG090X04YD</name>
</gene>
<dbReference type="GO" id="GO:0006351">
    <property type="term" value="P:DNA-templated transcription"/>
    <property type="evidence" value="ECO:0007669"/>
    <property type="project" value="InterPro"/>
</dbReference>
<evidence type="ECO:0000256" key="2">
    <source>
        <dbReference type="ARBA" id="ARBA00007206"/>
    </source>
</evidence>
<name>A0A9N6WUK6_9CRUS</name>
<dbReference type="EMBL" id="OC985814">
    <property type="protein sequence ID" value="CAG4642469.1"/>
    <property type="molecule type" value="Genomic_DNA"/>
</dbReference>
<evidence type="ECO:0000256" key="4">
    <source>
        <dbReference type="ARBA" id="ARBA00023163"/>
    </source>
</evidence>
<feature type="domain" description="DNA-directed RNA polymerase III subunit RPC3 winged-helix" evidence="9">
    <location>
        <begin position="347"/>
        <end position="424"/>
    </location>
</feature>
<organism evidence="10">
    <name type="scientific">Evadne anonyx</name>
    <dbReference type="NCBI Taxonomy" id="141404"/>
    <lineage>
        <taxon>Eukaryota</taxon>
        <taxon>Metazoa</taxon>
        <taxon>Ecdysozoa</taxon>
        <taxon>Arthropoda</taxon>
        <taxon>Crustacea</taxon>
        <taxon>Branchiopoda</taxon>
        <taxon>Diplostraca</taxon>
        <taxon>Cladocera</taxon>
        <taxon>Onychopoda</taxon>
        <taxon>Podonidae</taxon>
        <taxon>Evadne</taxon>
    </lineage>
</organism>
<comment type="subcellular location">
    <subcellularLocation>
        <location evidence="1 6">Nucleus</location>
    </subcellularLocation>
</comment>
<keyword evidence="3 6" id="KW-0240">DNA-directed RNA polymerase</keyword>
<dbReference type="Pfam" id="PF22536">
    <property type="entry name" value="WHD_POLR3C"/>
    <property type="match status" value="1"/>
</dbReference>
<dbReference type="InterPro" id="IPR013197">
    <property type="entry name" value="RNA_pol_III_RPC82-rel_HTH"/>
</dbReference>
<comment type="similarity">
    <text evidence="2 6">Belongs to the eukaryotic RPC3/POLR3C RNA polymerase subunit family.</text>
</comment>
<reference evidence="10" key="1">
    <citation type="submission" date="2021-04" db="EMBL/GenBank/DDBJ databases">
        <authorList>
            <person name="Cornetti L."/>
        </authorList>
    </citation>
    <scope>NUCLEOTIDE SEQUENCE</scope>
</reference>
<evidence type="ECO:0000259" key="7">
    <source>
        <dbReference type="Pfam" id="PF05645"/>
    </source>
</evidence>
<evidence type="ECO:0000259" key="9">
    <source>
        <dbReference type="Pfam" id="PF22536"/>
    </source>
</evidence>
<accession>A0A9N6WUK6</accession>
<dbReference type="GO" id="GO:0005666">
    <property type="term" value="C:RNA polymerase III complex"/>
    <property type="evidence" value="ECO:0007669"/>
    <property type="project" value="UniProtKB-UniRule"/>
</dbReference>
<evidence type="ECO:0000313" key="10">
    <source>
        <dbReference type="EMBL" id="CAG4642469.1"/>
    </source>
</evidence>
<dbReference type="Pfam" id="PF08221">
    <property type="entry name" value="HTH_9"/>
    <property type="match status" value="1"/>
</dbReference>